<dbReference type="EMBL" id="JAYRBN010000026">
    <property type="protein sequence ID" value="KAL2749769.1"/>
    <property type="molecule type" value="Genomic_DNA"/>
</dbReference>
<gene>
    <name evidence="1" type="ORF">V1477_001840</name>
</gene>
<protein>
    <submittedName>
        <fullName evidence="1">Elongation of very long chain fatty acids protein 1-like isoform X6</fullName>
    </submittedName>
</protein>
<proteinExistence type="predicted"/>
<comment type="caution">
    <text evidence="1">The sequence shown here is derived from an EMBL/GenBank/DDBJ whole genome shotgun (WGS) entry which is preliminary data.</text>
</comment>
<reference evidence="1 2" key="1">
    <citation type="journal article" date="2024" name="Ann. Entomol. Soc. Am.">
        <title>Genomic analyses of the southern and eastern yellowjacket wasps (Hymenoptera: Vespidae) reveal evolutionary signatures of social life.</title>
        <authorList>
            <person name="Catto M.A."/>
            <person name="Caine P.B."/>
            <person name="Orr S.E."/>
            <person name="Hunt B.G."/>
            <person name="Goodisman M.A.D."/>
        </authorList>
    </citation>
    <scope>NUCLEOTIDE SEQUENCE [LARGE SCALE GENOMIC DNA]</scope>
    <source>
        <strain evidence="1">232</strain>
        <tissue evidence="1">Head and thorax</tissue>
    </source>
</reference>
<dbReference type="Proteomes" id="UP001607303">
    <property type="component" value="Unassembled WGS sequence"/>
</dbReference>
<dbReference type="AlphaFoldDB" id="A0ABD2CX96"/>
<keyword evidence="2" id="KW-1185">Reference proteome</keyword>
<organism evidence="1 2">
    <name type="scientific">Vespula maculifrons</name>
    <name type="common">Eastern yellow jacket</name>
    <name type="synonym">Wasp</name>
    <dbReference type="NCBI Taxonomy" id="7453"/>
    <lineage>
        <taxon>Eukaryota</taxon>
        <taxon>Metazoa</taxon>
        <taxon>Ecdysozoa</taxon>
        <taxon>Arthropoda</taxon>
        <taxon>Hexapoda</taxon>
        <taxon>Insecta</taxon>
        <taxon>Pterygota</taxon>
        <taxon>Neoptera</taxon>
        <taxon>Endopterygota</taxon>
        <taxon>Hymenoptera</taxon>
        <taxon>Apocrita</taxon>
        <taxon>Aculeata</taxon>
        <taxon>Vespoidea</taxon>
        <taxon>Vespidae</taxon>
        <taxon>Vespinae</taxon>
        <taxon>Vespula</taxon>
    </lineage>
</organism>
<name>A0ABD2CX96_VESMC</name>
<evidence type="ECO:0000313" key="2">
    <source>
        <dbReference type="Proteomes" id="UP001607303"/>
    </source>
</evidence>
<sequence>MLRYFSNGLFTTLSIFCEPIVYSTDPADMEVSLEIDFKCYVAAGEQTRMLLYSERKIVKFHFCICTTMFQPYELVGFLENITVYVLMYTYYFLSAYASSVKKVITTNS</sequence>
<accession>A0ABD2CX96</accession>
<evidence type="ECO:0000313" key="1">
    <source>
        <dbReference type="EMBL" id="KAL2749769.1"/>
    </source>
</evidence>